<evidence type="ECO:0000256" key="3">
    <source>
        <dbReference type="ARBA" id="ARBA00022692"/>
    </source>
</evidence>
<name>A0A432XW05_9GAMM</name>
<evidence type="ECO:0000313" key="8">
    <source>
        <dbReference type="Proteomes" id="UP000287198"/>
    </source>
</evidence>
<dbReference type="EMBL" id="PIPW01000002">
    <property type="protein sequence ID" value="RUO52889.1"/>
    <property type="molecule type" value="Genomic_DNA"/>
</dbReference>
<dbReference type="InterPro" id="IPR045214">
    <property type="entry name" value="Surf1/Surf4"/>
</dbReference>
<dbReference type="AlphaFoldDB" id="A0A432XW05"/>
<comment type="subcellular location">
    <subcellularLocation>
        <location evidence="6">Cell membrane</location>
        <topology evidence="6">Multi-pass membrane protein</topology>
    </subcellularLocation>
    <subcellularLocation>
        <location evidence="1">Membrane</location>
    </subcellularLocation>
</comment>
<keyword evidence="5 6" id="KW-0472">Membrane</keyword>
<proteinExistence type="inferred from homology"/>
<evidence type="ECO:0000256" key="4">
    <source>
        <dbReference type="ARBA" id="ARBA00022989"/>
    </source>
</evidence>
<comment type="similarity">
    <text evidence="2 6">Belongs to the SURF1 family.</text>
</comment>
<evidence type="ECO:0000256" key="2">
    <source>
        <dbReference type="ARBA" id="ARBA00007165"/>
    </source>
</evidence>
<evidence type="ECO:0000313" key="7">
    <source>
        <dbReference type="EMBL" id="RUO52889.1"/>
    </source>
</evidence>
<accession>A0A432XW05</accession>
<feature type="transmembrane region" description="Helical" evidence="6">
    <location>
        <begin position="211"/>
        <end position="229"/>
    </location>
</feature>
<dbReference type="PANTHER" id="PTHR23427:SF2">
    <property type="entry name" value="SURFEIT LOCUS PROTEIN 1"/>
    <property type="match status" value="1"/>
</dbReference>
<dbReference type="PANTHER" id="PTHR23427">
    <property type="entry name" value="SURFEIT LOCUS PROTEIN"/>
    <property type="match status" value="1"/>
</dbReference>
<comment type="caution">
    <text evidence="6">Lacks conserved residue(s) required for the propagation of feature annotation.</text>
</comment>
<reference evidence="8" key="1">
    <citation type="journal article" date="2018" name="Front. Microbiol.">
        <title>Genome-Based Analysis Reveals the Taxonomy and Diversity of the Family Idiomarinaceae.</title>
        <authorList>
            <person name="Liu Y."/>
            <person name="Lai Q."/>
            <person name="Shao Z."/>
        </authorList>
    </citation>
    <scope>NUCLEOTIDE SEQUENCE [LARGE SCALE GENOMIC DNA]</scope>
    <source>
        <strain evidence="8">BH195</strain>
    </source>
</reference>
<gene>
    <name evidence="7" type="ORF">CWI69_07585</name>
</gene>
<evidence type="ECO:0000256" key="1">
    <source>
        <dbReference type="ARBA" id="ARBA00004370"/>
    </source>
</evidence>
<keyword evidence="8" id="KW-1185">Reference proteome</keyword>
<keyword evidence="4 6" id="KW-1133">Transmembrane helix</keyword>
<dbReference type="Pfam" id="PF02104">
    <property type="entry name" value="SURF1"/>
    <property type="match status" value="1"/>
</dbReference>
<dbReference type="PROSITE" id="PS50895">
    <property type="entry name" value="SURF1"/>
    <property type="match status" value="1"/>
</dbReference>
<keyword evidence="3 6" id="KW-0812">Transmembrane</keyword>
<evidence type="ECO:0000256" key="5">
    <source>
        <dbReference type="ARBA" id="ARBA00023136"/>
    </source>
</evidence>
<dbReference type="CDD" id="cd06662">
    <property type="entry name" value="SURF1"/>
    <property type="match status" value="1"/>
</dbReference>
<organism evidence="7 8">
    <name type="scientific">Pseudidiomarina halophila</name>
    <dbReference type="NCBI Taxonomy" id="1449799"/>
    <lineage>
        <taxon>Bacteria</taxon>
        <taxon>Pseudomonadati</taxon>
        <taxon>Pseudomonadota</taxon>
        <taxon>Gammaproteobacteria</taxon>
        <taxon>Alteromonadales</taxon>
        <taxon>Idiomarinaceae</taxon>
        <taxon>Pseudidiomarina</taxon>
    </lineage>
</organism>
<protein>
    <recommendedName>
        <fullName evidence="6">SURF1-like protein</fullName>
    </recommendedName>
</protein>
<keyword evidence="6" id="KW-1003">Cell membrane</keyword>
<dbReference type="Proteomes" id="UP000287198">
    <property type="component" value="Unassembled WGS sequence"/>
</dbReference>
<comment type="caution">
    <text evidence="7">The sequence shown here is derived from an EMBL/GenBank/DDBJ whole genome shotgun (WGS) entry which is preliminary data.</text>
</comment>
<dbReference type="OrthoDB" id="9789940at2"/>
<dbReference type="RefSeq" id="WP_126763431.1">
    <property type="nucleotide sequence ID" value="NZ_JBHLTZ010000012.1"/>
</dbReference>
<sequence>MRVGTTLATLLTVLAIAFLVKLGFWQLDRAAEKETLFDDFAVAQTQAAQDSFQPLPQNPATNARFTPVKVTGTFVDSYLLLDNQVHQGKVGYHVIGLLDANNRSELVPVNLGWVPVGPDRRELPALELPEAEQEVIGWLYHPAEDAFTLADQIVEPGSSPWRVQQLDFEAISTALDLPIANYLVLLSEAANYGWPRQWQPQVMTPEKHQAYALQWFSLALACLIVFFFARRSITKTKKE</sequence>
<dbReference type="GO" id="GO:0005886">
    <property type="term" value="C:plasma membrane"/>
    <property type="evidence" value="ECO:0007669"/>
    <property type="project" value="UniProtKB-SubCell"/>
</dbReference>
<dbReference type="InterPro" id="IPR002994">
    <property type="entry name" value="Surf1/Shy1"/>
</dbReference>
<evidence type="ECO:0000256" key="6">
    <source>
        <dbReference type="RuleBase" id="RU363076"/>
    </source>
</evidence>